<dbReference type="AlphaFoldDB" id="A0A9X1QSE5"/>
<sequence>MTRHRRVLGCVAAALSATLLVPNAAYASDLLSGPVVALNNHLGTIPNLQQDIVPQGSPGSSQLSSETGVTGLRLTAPFQSEPGPIRQQFGEPGPHPTASTLPTTDCGPFYTFYNEVLRFMHGNNIPAPCYGTIPEGPNSPVGYQFIYPTDLGADERVPVIVLSPGIGVEPGMMQRHAEFYASHGYVVALGYSGTNWFGAQMALSAVAAHLADNDANSPLYHHLDFSRTVLVGHSAGGGSALRMAGLMDGLLHQVGRADARVVGTVGINPGPADFSLASPPSSVPTLVLPAEHESLVPHPLSRIAFDRATGPKWWAVVKGAEHGVYLDASDKSVYDSLVVSFSDYLTRGDQNAAKVYEGDGYLLANDPELINVERY</sequence>
<keyword evidence="3" id="KW-0378">Hydrolase</keyword>
<dbReference type="InterPro" id="IPR029058">
    <property type="entry name" value="AB_hydrolase_fold"/>
</dbReference>
<dbReference type="Proteomes" id="UP001139336">
    <property type="component" value="Unassembled WGS sequence"/>
</dbReference>
<feature type="signal peptide" evidence="2">
    <location>
        <begin position="1"/>
        <end position="27"/>
    </location>
</feature>
<evidence type="ECO:0000256" key="1">
    <source>
        <dbReference type="SAM" id="MobiDB-lite"/>
    </source>
</evidence>
<evidence type="ECO:0000313" key="4">
    <source>
        <dbReference type="Proteomes" id="UP001139336"/>
    </source>
</evidence>
<name>A0A9X1QSE5_9CORY</name>
<protein>
    <submittedName>
        <fullName evidence="3">Alpha/beta hydrolase</fullName>
    </submittedName>
</protein>
<keyword evidence="4" id="KW-1185">Reference proteome</keyword>
<evidence type="ECO:0000256" key="2">
    <source>
        <dbReference type="SAM" id="SignalP"/>
    </source>
</evidence>
<reference evidence="3" key="1">
    <citation type="submission" date="2022-01" db="EMBL/GenBank/DDBJ databases">
        <title>Corynebacterium sp. nov isolated from isolated from the feces of the greater white-fronted geese (Anser albifrons) at Poyang Lake, PR China.</title>
        <authorList>
            <person name="Liu Q."/>
        </authorList>
    </citation>
    <scope>NUCLEOTIDE SEQUENCE</scope>
    <source>
        <strain evidence="3">JCM 32435</strain>
    </source>
</reference>
<proteinExistence type="predicted"/>
<feature type="region of interest" description="Disordered" evidence="1">
    <location>
        <begin position="75"/>
        <end position="97"/>
    </location>
</feature>
<dbReference type="PANTHER" id="PTHR33428">
    <property type="entry name" value="CHLOROPHYLLASE-2, CHLOROPLASTIC"/>
    <property type="match status" value="1"/>
</dbReference>
<dbReference type="PANTHER" id="PTHR33428:SF14">
    <property type="entry name" value="CARBOXYLESTERASE TYPE B DOMAIN-CONTAINING PROTEIN"/>
    <property type="match status" value="1"/>
</dbReference>
<dbReference type="EMBL" id="JAKGSI010000005">
    <property type="protein sequence ID" value="MCF4007532.1"/>
    <property type="molecule type" value="Genomic_DNA"/>
</dbReference>
<dbReference type="SUPFAM" id="SSF53474">
    <property type="entry name" value="alpha/beta-Hydrolases"/>
    <property type="match status" value="1"/>
</dbReference>
<evidence type="ECO:0000313" key="3">
    <source>
        <dbReference type="EMBL" id="MCF4007532.1"/>
    </source>
</evidence>
<gene>
    <name evidence="3" type="ORF">L1O03_10185</name>
</gene>
<organism evidence="3 4">
    <name type="scientific">Corynebacterium uropygiale</name>
    <dbReference type="NCBI Taxonomy" id="1775911"/>
    <lineage>
        <taxon>Bacteria</taxon>
        <taxon>Bacillati</taxon>
        <taxon>Actinomycetota</taxon>
        <taxon>Actinomycetes</taxon>
        <taxon>Mycobacteriales</taxon>
        <taxon>Corynebacteriaceae</taxon>
        <taxon>Corynebacterium</taxon>
    </lineage>
</organism>
<dbReference type="Gene3D" id="3.40.50.1820">
    <property type="entry name" value="alpha/beta hydrolase"/>
    <property type="match status" value="1"/>
</dbReference>
<accession>A0A9X1QSE5</accession>
<dbReference type="GO" id="GO:0016787">
    <property type="term" value="F:hydrolase activity"/>
    <property type="evidence" value="ECO:0007669"/>
    <property type="project" value="UniProtKB-KW"/>
</dbReference>
<keyword evidence="2" id="KW-0732">Signal</keyword>
<feature type="chain" id="PRO_5040739031" evidence="2">
    <location>
        <begin position="28"/>
        <end position="375"/>
    </location>
</feature>
<dbReference type="RefSeq" id="WP_236119663.1">
    <property type="nucleotide sequence ID" value="NZ_JAKGSI010000005.1"/>
</dbReference>
<comment type="caution">
    <text evidence="3">The sequence shown here is derived from an EMBL/GenBank/DDBJ whole genome shotgun (WGS) entry which is preliminary data.</text>
</comment>